<dbReference type="GO" id="GO:0016740">
    <property type="term" value="F:transferase activity"/>
    <property type="evidence" value="ECO:0007669"/>
    <property type="project" value="UniProtKB-KW"/>
</dbReference>
<dbReference type="AlphaFoldDB" id="W1XXW8"/>
<keyword evidence="1" id="KW-0808">Transferase</keyword>
<comment type="caution">
    <text evidence="1">The sequence shown here is derived from an EMBL/GenBank/DDBJ whole genome shotgun (WGS) entry which is preliminary data.</text>
</comment>
<protein>
    <submittedName>
        <fullName evidence="1">Glycosyltransferase</fullName>
    </submittedName>
</protein>
<dbReference type="Gene3D" id="1.50.10.140">
    <property type="match status" value="1"/>
</dbReference>
<dbReference type="EMBL" id="AZMM01010594">
    <property type="protein sequence ID" value="ETJ34996.1"/>
    <property type="molecule type" value="Genomic_DNA"/>
</dbReference>
<reference evidence="1" key="1">
    <citation type="submission" date="2013-12" db="EMBL/GenBank/DDBJ databases">
        <title>A Varibaculum cambriense genome reconstructed from a premature infant gut community with otherwise low bacterial novelty that shifts toward anaerobic metabolism during the third week of life.</title>
        <authorList>
            <person name="Brown C.T."/>
            <person name="Sharon I."/>
            <person name="Thomas B.C."/>
            <person name="Castelle C.J."/>
            <person name="Morowitz M.J."/>
            <person name="Banfield J.F."/>
        </authorList>
    </citation>
    <scope>NUCLEOTIDE SEQUENCE</scope>
</reference>
<sequence length="74" mass="8439">MYMRLSRSAKRQKKFLGITLIAVTSSILIIGMGLIANVTAYDLGYITFQDLINKTKSILNSMRTLEKFNGHYHQ</sequence>
<name>W1XXW8_9ZZZZ</name>
<gene>
    <name evidence="1" type="ORF">Q604_UNBC10594G0001</name>
</gene>
<organism evidence="1">
    <name type="scientific">human gut metagenome</name>
    <dbReference type="NCBI Taxonomy" id="408170"/>
    <lineage>
        <taxon>unclassified sequences</taxon>
        <taxon>metagenomes</taxon>
        <taxon>organismal metagenomes</taxon>
    </lineage>
</organism>
<accession>W1XXW8</accession>
<evidence type="ECO:0000313" key="1">
    <source>
        <dbReference type="EMBL" id="ETJ34996.1"/>
    </source>
</evidence>
<proteinExistence type="predicted"/>